<dbReference type="EMBL" id="AP011115">
    <property type="protein sequence ID" value="BAH53423.1"/>
    <property type="molecule type" value="Genomic_DNA"/>
</dbReference>
<evidence type="ECO:0000313" key="1">
    <source>
        <dbReference type="EMBL" id="BAH53423.1"/>
    </source>
</evidence>
<name>C1AUT3_RHOOB</name>
<gene>
    <name evidence="1" type="ordered locus">ROP_51760</name>
</gene>
<evidence type="ECO:0000313" key="2">
    <source>
        <dbReference type="Proteomes" id="UP000002212"/>
    </source>
</evidence>
<protein>
    <submittedName>
        <fullName evidence="1">Uncharacterized protein</fullName>
    </submittedName>
</protein>
<organism evidence="1 2">
    <name type="scientific">Rhodococcus opacus (strain B4)</name>
    <dbReference type="NCBI Taxonomy" id="632772"/>
    <lineage>
        <taxon>Bacteria</taxon>
        <taxon>Bacillati</taxon>
        <taxon>Actinomycetota</taxon>
        <taxon>Actinomycetes</taxon>
        <taxon>Mycobacteriales</taxon>
        <taxon>Nocardiaceae</taxon>
        <taxon>Rhodococcus</taxon>
    </lineage>
</organism>
<accession>C1AUT3</accession>
<dbReference type="HOGENOM" id="CLU_3316054_0_0_11"/>
<dbReference type="AlphaFoldDB" id="C1AUT3"/>
<reference evidence="1 2" key="1">
    <citation type="submission" date="2009-03" db="EMBL/GenBank/DDBJ databases">
        <title>Comparison of the complete genome sequences of Rhodococcus erythropolis PR4 and Rhodococcus opacus B4.</title>
        <authorList>
            <person name="Takarada H."/>
            <person name="Sekine M."/>
            <person name="Hosoyama A."/>
            <person name="Yamada R."/>
            <person name="Fujisawa T."/>
            <person name="Omata S."/>
            <person name="Shimizu A."/>
            <person name="Tsukatani N."/>
            <person name="Tanikawa S."/>
            <person name="Fujita N."/>
            <person name="Harayama S."/>
        </authorList>
    </citation>
    <scope>NUCLEOTIDE SEQUENCE [LARGE SCALE GENOMIC DNA]</scope>
    <source>
        <strain evidence="1 2">B4</strain>
    </source>
</reference>
<dbReference type="KEGG" id="rop:ROP_51760"/>
<sequence>MRSSPEAIPVAAAYFLSITVMPGSVQDFDAARDHAELPQ</sequence>
<dbReference type="PATRIC" id="fig|632772.20.peg.5402"/>
<dbReference type="STRING" id="632772.ROP_51760"/>
<proteinExistence type="predicted"/>
<dbReference type="Proteomes" id="UP000002212">
    <property type="component" value="Chromosome"/>
</dbReference>